<evidence type="ECO:0000313" key="3">
    <source>
        <dbReference type="Proteomes" id="UP000579605"/>
    </source>
</evidence>
<reference evidence="2 3" key="1">
    <citation type="submission" date="2020-07" db="EMBL/GenBank/DDBJ databases">
        <title>Sequencing the genomes of 1000 actinobacteria strains.</title>
        <authorList>
            <person name="Klenk H.-P."/>
        </authorList>
    </citation>
    <scope>NUCLEOTIDE SEQUENCE [LARGE SCALE GENOMIC DNA]</scope>
    <source>
        <strain evidence="2 3">DSM 18448</strain>
    </source>
</reference>
<feature type="domain" description="DUF3502" evidence="1">
    <location>
        <begin position="447"/>
        <end position="514"/>
    </location>
</feature>
<dbReference type="AlphaFoldDB" id="A0A852ZF03"/>
<protein>
    <submittedName>
        <fullName evidence="2">Putative aldouronate transport system substrate-binding protein</fullName>
    </submittedName>
</protein>
<name>A0A852ZF03_9ACTN</name>
<evidence type="ECO:0000259" key="1">
    <source>
        <dbReference type="Pfam" id="PF12010"/>
    </source>
</evidence>
<proteinExistence type="predicted"/>
<dbReference type="Pfam" id="PF12010">
    <property type="entry name" value="DUF3502"/>
    <property type="match status" value="1"/>
</dbReference>
<accession>A0A852ZF03</accession>
<dbReference type="PROSITE" id="PS51318">
    <property type="entry name" value="TAT"/>
    <property type="match status" value="1"/>
</dbReference>
<dbReference type="EMBL" id="JACBZH010000001">
    <property type="protein sequence ID" value="NYH90745.1"/>
    <property type="molecule type" value="Genomic_DNA"/>
</dbReference>
<dbReference type="InterPro" id="IPR022627">
    <property type="entry name" value="DUF3502"/>
</dbReference>
<dbReference type="Gene3D" id="3.40.190.10">
    <property type="entry name" value="Periplasmic binding protein-like II"/>
    <property type="match status" value="1"/>
</dbReference>
<evidence type="ECO:0000313" key="2">
    <source>
        <dbReference type="EMBL" id="NYH90745.1"/>
    </source>
</evidence>
<dbReference type="SUPFAM" id="SSF53850">
    <property type="entry name" value="Periplasmic binding protein-like II"/>
    <property type="match status" value="1"/>
</dbReference>
<comment type="caution">
    <text evidence="2">The sequence shown here is derived from an EMBL/GenBank/DDBJ whole genome shotgun (WGS) entry which is preliminary data.</text>
</comment>
<gene>
    <name evidence="2" type="ORF">F4554_003383</name>
</gene>
<organism evidence="2 3">
    <name type="scientific">Actinopolymorpha rutila</name>
    <dbReference type="NCBI Taxonomy" id="446787"/>
    <lineage>
        <taxon>Bacteria</taxon>
        <taxon>Bacillati</taxon>
        <taxon>Actinomycetota</taxon>
        <taxon>Actinomycetes</taxon>
        <taxon>Propionibacteriales</taxon>
        <taxon>Actinopolymorphaceae</taxon>
        <taxon>Actinopolymorpha</taxon>
    </lineage>
</organism>
<dbReference type="InterPro" id="IPR006311">
    <property type="entry name" value="TAT_signal"/>
</dbReference>
<dbReference type="RefSeq" id="WP_179788320.1">
    <property type="nucleotide sequence ID" value="NZ_BAAARR010000016.1"/>
</dbReference>
<keyword evidence="3" id="KW-1185">Reference proteome</keyword>
<sequence>MYRRPDLPSGRPLLSRRSFLHGAGAVVGGLTAGSVLAACGEADRSTTASKKLVFLEPGDVPSGWNRVPSAVNKKLAADTGLTLDIRWIGWSNYSQAELLKYTSKEKFTGSLEADWLHHAKLAGDGAIFDLDTVWKAKKYPNLVETINERTIQTSKFGGKLWGVPQVNNATSLIGFMIRQDLADGEVETFEEFERFLYGVKQKKSSMIPYGMDNGYINSSLSMFDADSWEGTPEYIGVPVSNIPILLMRTADARAGKARVVPIWEVPSKVDTAKRVRKYYTDGILNHDLLNVDKKTIYSLFGQGKFGAAVGVTDGLMTTTYGGTLNKVPGARLTLTLPYADKDAKQLTTFGASNHVAFNVEGDQLDDGMRFLEWLSARENHDLLEYGVEGTDWEADDEKSITAKSEYVFPGYTMSWRIPLERRPSDMIESEKRWLDYAQSFDNFELSPLAGFSLKEQPIKTQLAQFSAMMARYLRPVQAGSVDVNRGLDAMKKGFSGAGLDKAVAEVEKQLGAFFAASR</sequence>
<dbReference type="Proteomes" id="UP000579605">
    <property type="component" value="Unassembled WGS sequence"/>
</dbReference>